<evidence type="ECO:0000256" key="1">
    <source>
        <dbReference type="SAM" id="MobiDB-lite"/>
    </source>
</evidence>
<sequence length="248" mass="26385">MCSAAITNTVAAAVGQFRPVKHVARYSIAAGGGLCMIRPRKSSVCDKNCAIILGCVLSGCVLITFFIFMWCCLAAKRRREQRRRMKGVACLKGHLSIAEEEVGINESSATVPASATVERDILPSFLSANACSPASPLVSWSPKSGISYPLKNVSAADSSGSAGAVERELSTRVPIAEDQVLPLSQKQLNPLAPQIEATQSNEAPQEVGKPQATKPNRKSRLRRKNLIRGVSAAACPEDSATSIEDHLV</sequence>
<keyword evidence="2" id="KW-0472">Membrane</keyword>
<feature type="region of interest" description="Disordered" evidence="1">
    <location>
        <begin position="198"/>
        <end position="227"/>
    </location>
</feature>
<dbReference type="KEGG" id="lenr:94169345"/>
<keyword evidence="4" id="KW-1185">Reference proteome</keyword>
<evidence type="ECO:0000313" key="3">
    <source>
        <dbReference type="EMBL" id="KAG5469930.1"/>
    </source>
</evidence>
<keyword evidence="2" id="KW-0812">Transmembrane</keyword>
<dbReference type="RefSeq" id="XP_067689938.1">
    <property type="nucleotide sequence ID" value="XM_067833835.1"/>
</dbReference>
<feature type="compositionally biased region" description="Basic residues" evidence="1">
    <location>
        <begin position="215"/>
        <end position="226"/>
    </location>
</feature>
<name>A0A836H3V4_LEIEN</name>
<feature type="transmembrane region" description="Helical" evidence="2">
    <location>
        <begin position="50"/>
        <end position="75"/>
    </location>
</feature>
<comment type="caution">
    <text evidence="3">The sequence shown here is derived from an EMBL/GenBank/DDBJ whole genome shotgun (WGS) entry which is preliminary data.</text>
</comment>
<evidence type="ECO:0000256" key="2">
    <source>
        <dbReference type="SAM" id="Phobius"/>
    </source>
</evidence>
<dbReference type="GeneID" id="94169345"/>
<protein>
    <submittedName>
        <fullName evidence="3">Uncharacterized protein</fullName>
    </submittedName>
</protein>
<dbReference type="AlphaFoldDB" id="A0A836H3V4"/>
<keyword evidence="2" id="KW-1133">Transmembrane helix</keyword>
<dbReference type="EMBL" id="JAFHKP010000033">
    <property type="protein sequence ID" value="KAG5469930.1"/>
    <property type="molecule type" value="Genomic_DNA"/>
</dbReference>
<accession>A0A836H3V4</accession>
<reference evidence="3 4" key="1">
    <citation type="submission" date="2021-02" db="EMBL/GenBank/DDBJ databases">
        <title>Leishmania (Mundinia) enrietti genome sequencing and assembly.</title>
        <authorList>
            <person name="Almutairi H."/>
            <person name="Gatherer D."/>
        </authorList>
    </citation>
    <scope>NUCLEOTIDE SEQUENCE [LARGE SCALE GENOMIC DNA]</scope>
    <source>
        <strain evidence="3">CUR178</strain>
    </source>
</reference>
<dbReference type="Proteomes" id="UP000674179">
    <property type="component" value="Chromosome 33"/>
</dbReference>
<dbReference type="OrthoDB" id="263829at2759"/>
<organism evidence="3 4">
    <name type="scientific">Leishmania enriettii</name>
    <dbReference type="NCBI Taxonomy" id="5663"/>
    <lineage>
        <taxon>Eukaryota</taxon>
        <taxon>Discoba</taxon>
        <taxon>Euglenozoa</taxon>
        <taxon>Kinetoplastea</taxon>
        <taxon>Metakinetoplastina</taxon>
        <taxon>Trypanosomatida</taxon>
        <taxon>Trypanosomatidae</taxon>
        <taxon>Leishmaniinae</taxon>
        <taxon>Leishmania</taxon>
    </lineage>
</organism>
<gene>
    <name evidence="3" type="ORF">CUR178_02072</name>
</gene>
<evidence type="ECO:0000313" key="4">
    <source>
        <dbReference type="Proteomes" id="UP000674179"/>
    </source>
</evidence>
<proteinExistence type="predicted"/>